<protein>
    <submittedName>
        <fullName evidence="1">Uncharacterized protein</fullName>
    </submittedName>
</protein>
<organism evidence="1 2">
    <name type="scientific">Chloracidobacterium sp. N</name>
    <dbReference type="NCBI Taxonomy" id="2821540"/>
    <lineage>
        <taxon>Bacteria</taxon>
        <taxon>Pseudomonadati</taxon>
        <taxon>Acidobacteriota</taxon>
        <taxon>Terriglobia</taxon>
        <taxon>Terriglobales</taxon>
        <taxon>Acidobacteriaceae</taxon>
        <taxon>Chloracidobacterium</taxon>
        <taxon>Chloracidobacterium aggregatum</taxon>
    </lineage>
</organism>
<gene>
    <name evidence="1" type="ORF">J8C05_08835</name>
</gene>
<evidence type="ECO:0000313" key="1">
    <source>
        <dbReference type="EMBL" id="QUV93470.1"/>
    </source>
</evidence>
<keyword evidence="2" id="KW-1185">Reference proteome</keyword>
<name>A0ABX8AYM7_9BACT</name>
<dbReference type="RefSeq" id="WP_211421849.1">
    <property type="nucleotide sequence ID" value="NZ_CP072642.1"/>
</dbReference>
<proteinExistence type="predicted"/>
<reference evidence="1 2" key="1">
    <citation type="submission" date="2021-03" db="EMBL/GenBank/DDBJ databases">
        <title>Genomic and phenotypic characterization of Chloracidobacterium isolates provides evidence for multiple species.</title>
        <authorList>
            <person name="Saini M.K."/>
            <person name="Costas A.M.G."/>
            <person name="Tank M."/>
            <person name="Bryant D.A."/>
        </authorList>
    </citation>
    <scope>NUCLEOTIDE SEQUENCE [LARGE SCALE GENOMIC DNA]</scope>
    <source>
        <strain evidence="1 2">N</strain>
    </source>
</reference>
<accession>A0ABX8AYM7</accession>
<sequence>MNTVITIPLDADTARLYHQTSADMQRKLQLLLTLWLRDLIVSPRPLQVVIDEISQKAQERGLTSEVLESLLNGE</sequence>
<dbReference type="EMBL" id="CP072642">
    <property type="protein sequence ID" value="QUV93470.1"/>
    <property type="molecule type" value="Genomic_DNA"/>
</dbReference>
<dbReference type="Proteomes" id="UP000677668">
    <property type="component" value="Chromosome 1"/>
</dbReference>
<evidence type="ECO:0000313" key="2">
    <source>
        <dbReference type="Proteomes" id="UP000677668"/>
    </source>
</evidence>